<dbReference type="PANTHER" id="PTHR12360">
    <property type="entry name" value="NUCLEAR TRANSCRIPTION FACTOR, X-BOX BINDING 1 NFX1"/>
    <property type="match status" value="1"/>
</dbReference>
<dbReference type="PANTHER" id="PTHR12360:SF12">
    <property type="entry name" value="TRANSCRIPTIONAL REPRESSOR NF-X1"/>
    <property type="match status" value="1"/>
</dbReference>
<keyword evidence="2" id="KW-1185">Reference proteome</keyword>
<gene>
    <name evidence="1" type="ORF">AXG93_3893s1020</name>
</gene>
<protein>
    <submittedName>
        <fullName evidence="1">Uncharacterized protein</fullName>
    </submittedName>
</protein>
<dbReference type="Proteomes" id="UP000077202">
    <property type="component" value="Unassembled WGS sequence"/>
</dbReference>
<accession>A0A176WD08</accession>
<organism evidence="1 2">
    <name type="scientific">Marchantia polymorpha subsp. ruderalis</name>
    <dbReference type="NCBI Taxonomy" id="1480154"/>
    <lineage>
        <taxon>Eukaryota</taxon>
        <taxon>Viridiplantae</taxon>
        <taxon>Streptophyta</taxon>
        <taxon>Embryophyta</taxon>
        <taxon>Marchantiophyta</taxon>
        <taxon>Marchantiopsida</taxon>
        <taxon>Marchantiidae</taxon>
        <taxon>Marchantiales</taxon>
        <taxon>Marchantiaceae</taxon>
        <taxon>Marchantia</taxon>
    </lineage>
</organism>
<sequence>MELITDRDLRYNCFDGQVDNPPVDHYLASHSCGGPCKKSLDRSQLLVTFHKEILLCKRGRKVFFFVRRKADKRKVAEDIGVTTDAVLRQMDLACRILSIGIHTTAFLLEERSYADAVAPAETEMILNRLPPPLQPIAQGSERTPLGQRKLLCDDECGKLEKKRLLANTFGVELSGDFTSGDTGALGSEM</sequence>
<dbReference type="GO" id="GO:0005634">
    <property type="term" value="C:nucleus"/>
    <property type="evidence" value="ECO:0007669"/>
    <property type="project" value="TreeGrafter"/>
</dbReference>
<dbReference type="InterPro" id="IPR034078">
    <property type="entry name" value="NFX1_fam"/>
</dbReference>
<proteinExistence type="predicted"/>
<dbReference type="GO" id="GO:0000981">
    <property type="term" value="F:DNA-binding transcription factor activity, RNA polymerase II-specific"/>
    <property type="evidence" value="ECO:0007669"/>
    <property type="project" value="TreeGrafter"/>
</dbReference>
<evidence type="ECO:0000313" key="2">
    <source>
        <dbReference type="Proteomes" id="UP000077202"/>
    </source>
</evidence>
<evidence type="ECO:0000313" key="1">
    <source>
        <dbReference type="EMBL" id="OAE29996.1"/>
    </source>
</evidence>
<dbReference type="AlphaFoldDB" id="A0A176WD08"/>
<dbReference type="EMBL" id="LVLJ01001372">
    <property type="protein sequence ID" value="OAE29996.1"/>
    <property type="molecule type" value="Genomic_DNA"/>
</dbReference>
<dbReference type="GO" id="GO:0000977">
    <property type="term" value="F:RNA polymerase II transcription regulatory region sequence-specific DNA binding"/>
    <property type="evidence" value="ECO:0007669"/>
    <property type="project" value="TreeGrafter"/>
</dbReference>
<comment type="caution">
    <text evidence="1">The sequence shown here is derived from an EMBL/GenBank/DDBJ whole genome shotgun (WGS) entry which is preliminary data.</text>
</comment>
<reference evidence="1" key="1">
    <citation type="submission" date="2016-03" db="EMBL/GenBank/DDBJ databases">
        <title>Mechanisms controlling the formation of the plant cell surface in tip-growing cells are functionally conserved among land plants.</title>
        <authorList>
            <person name="Honkanen S."/>
            <person name="Jones V.A."/>
            <person name="Morieri G."/>
            <person name="Champion C."/>
            <person name="Hetherington A.J."/>
            <person name="Kelly S."/>
            <person name="Saint-Marcoux D."/>
            <person name="Proust H."/>
            <person name="Prescott H."/>
            <person name="Dolan L."/>
        </authorList>
    </citation>
    <scope>NUCLEOTIDE SEQUENCE [LARGE SCALE GENOMIC DNA]</scope>
    <source>
        <tissue evidence="1">Whole gametophyte</tissue>
    </source>
</reference>
<name>A0A176WD08_MARPO</name>